<dbReference type="Pfam" id="PF04043">
    <property type="entry name" value="PMEI"/>
    <property type="match status" value="1"/>
</dbReference>
<dbReference type="NCBIfam" id="TIGR01614">
    <property type="entry name" value="PME_inhib"/>
    <property type="match status" value="1"/>
</dbReference>
<feature type="signal peptide" evidence="4">
    <location>
        <begin position="1"/>
        <end position="23"/>
    </location>
</feature>
<organism evidence="6 7">
    <name type="scientific">Tripterygium wilfordii</name>
    <name type="common">Thunder God vine</name>
    <dbReference type="NCBI Taxonomy" id="458696"/>
    <lineage>
        <taxon>Eukaryota</taxon>
        <taxon>Viridiplantae</taxon>
        <taxon>Streptophyta</taxon>
        <taxon>Embryophyta</taxon>
        <taxon>Tracheophyta</taxon>
        <taxon>Spermatophyta</taxon>
        <taxon>Magnoliopsida</taxon>
        <taxon>eudicotyledons</taxon>
        <taxon>Gunneridae</taxon>
        <taxon>Pentapetalae</taxon>
        <taxon>rosids</taxon>
        <taxon>fabids</taxon>
        <taxon>Celastrales</taxon>
        <taxon>Celastraceae</taxon>
        <taxon>Tripterygium</taxon>
    </lineage>
</organism>
<keyword evidence="1 4" id="KW-0732">Signal</keyword>
<name>A0A7J7CSL0_TRIWF</name>
<accession>A0A7J7CSL0</accession>
<dbReference type="SUPFAM" id="SSF101148">
    <property type="entry name" value="Plant invertase/pectin methylesterase inhibitor"/>
    <property type="match status" value="1"/>
</dbReference>
<evidence type="ECO:0000256" key="1">
    <source>
        <dbReference type="ARBA" id="ARBA00022729"/>
    </source>
</evidence>
<dbReference type="PANTHER" id="PTHR36710">
    <property type="entry name" value="PECTINESTERASE INHIBITOR-LIKE"/>
    <property type="match status" value="1"/>
</dbReference>
<dbReference type="InterPro" id="IPR006501">
    <property type="entry name" value="Pectinesterase_inhib_dom"/>
</dbReference>
<dbReference type="GO" id="GO:0046910">
    <property type="term" value="F:pectinesterase inhibitor activity"/>
    <property type="evidence" value="ECO:0007669"/>
    <property type="project" value="InterPro"/>
</dbReference>
<evidence type="ECO:0000259" key="5">
    <source>
        <dbReference type="SMART" id="SM00856"/>
    </source>
</evidence>
<sequence length="182" mass="19256">MASPSSFLASILLGSLFISPSFSRPIITVVDTAKHSIVNQVCSKAKNPSMCLQILPHDGNLQAVAKSVVSSGHEYAEDTIVNVMDAAMGSTEPQLKKKYSSCLTNMKTADAALAKAIKEVGSGDFSGLGLGRAAATAKAETHKCISLFQSQPADPFYILQGINNFGDVYVDIISIISTMLKK</sequence>
<evidence type="ECO:0000313" key="7">
    <source>
        <dbReference type="Proteomes" id="UP000593562"/>
    </source>
</evidence>
<dbReference type="AlphaFoldDB" id="A0A7J7CSL0"/>
<dbReference type="InterPro" id="IPR035513">
    <property type="entry name" value="Invertase/methylesterase_inhib"/>
</dbReference>
<dbReference type="InParanoid" id="A0A7J7CSL0"/>
<keyword evidence="7" id="KW-1185">Reference proteome</keyword>
<evidence type="ECO:0000256" key="2">
    <source>
        <dbReference type="ARBA" id="ARBA00023157"/>
    </source>
</evidence>
<dbReference type="SMART" id="SM00856">
    <property type="entry name" value="PMEI"/>
    <property type="match status" value="1"/>
</dbReference>
<dbReference type="EMBL" id="JAAARO010000014">
    <property type="protein sequence ID" value="KAF5737095.1"/>
    <property type="molecule type" value="Genomic_DNA"/>
</dbReference>
<dbReference type="Gene3D" id="1.20.140.40">
    <property type="entry name" value="Invertase/pectin methylesterase inhibitor family protein"/>
    <property type="match status" value="1"/>
</dbReference>
<dbReference type="FunCoup" id="A0A7J7CSL0">
    <property type="interactions" value="14"/>
</dbReference>
<feature type="chain" id="PRO_5029728833" evidence="4">
    <location>
        <begin position="24"/>
        <end position="182"/>
    </location>
</feature>
<evidence type="ECO:0000256" key="3">
    <source>
        <dbReference type="ARBA" id="ARBA00038471"/>
    </source>
</evidence>
<reference evidence="6 7" key="1">
    <citation type="journal article" date="2020" name="Nat. Commun.">
        <title>Genome of Tripterygium wilfordii and identification of cytochrome P450 involved in triptolide biosynthesis.</title>
        <authorList>
            <person name="Tu L."/>
            <person name="Su P."/>
            <person name="Zhang Z."/>
            <person name="Gao L."/>
            <person name="Wang J."/>
            <person name="Hu T."/>
            <person name="Zhou J."/>
            <person name="Zhang Y."/>
            <person name="Zhao Y."/>
            <person name="Liu Y."/>
            <person name="Song Y."/>
            <person name="Tong Y."/>
            <person name="Lu Y."/>
            <person name="Yang J."/>
            <person name="Xu C."/>
            <person name="Jia M."/>
            <person name="Peters R.J."/>
            <person name="Huang L."/>
            <person name="Gao W."/>
        </authorList>
    </citation>
    <scope>NUCLEOTIDE SEQUENCE [LARGE SCALE GENOMIC DNA]</scope>
    <source>
        <strain evidence="7">cv. XIE 37</strain>
        <tissue evidence="6">Leaf</tissue>
    </source>
</reference>
<gene>
    <name evidence="6" type="ORF">HS088_TW14G01252</name>
</gene>
<comment type="caution">
    <text evidence="6">The sequence shown here is derived from an EMBL/GenBank/DDBJ whole genome shotgun (WGS) entry which is preliminary data.</text>
</comment>
<evidence type="ECO:0000313" key="6">
    <source>
        <dbReference type="EMBL" id="KAF5737095.1"/>
    </source>
</evidence>
<dbReference type="CDD" id="cd15797">
    <property type="entry name" value="PMEI"/>
    <property type="match status" value="1"/>
</dbReference>
<dbReference type="Proteomes" id="UP000593562">
    <property type="component" value="Unassembled WGS sequence"/>
</dbReference>
<evidence type="ECO:0000256" key="4">
    <source>
        <dbReference type="SAM" id="SignalP"/>
    </source>
</evidence>
<dbReference type="InterPro" id="IPR034086">
    <property type="entry name" value="PMEI_plant"/>
</dbReference>
<proteinExistence type="inferred from homology"/>
<dbReference type="PANTHER" id="PTHR36710:SF4">
    <property type="entry name" value="PLANT INVERTASE_PECTIN METHYLESTERASE INHIBITOR SUPERFAMILY PROTEIN"/>
    <property type="match status" value="1"/>
</dbReference>
<dbReference type="InterPro" id="IPR052421">
    <property type="entry name" value="PCW_Enzyme_Inhibitor"/>
</dbReference>
<keyword evidence="2" id="KW-1015">Disulfide bond</keyword>
<feature type="domain" description="Pectinesterase inhibitor" evidence="5">
    <location>
        <begin position="33"/>
        <end position="179"/>
    </location>
</feature>
<comment type="similarity">
    <text evidence="3">Belongs to the PMEI family.</text>
</comment>
<protein>
    <submittedName>
        <fullName evidence="6">Pectinmethylesterase inhibitor</fullName>
    </submittedName>
</protein>